<dbReference type="AlphaFoldDB" id="A0AAD9R7C0"/>
<evidence type="ECO:0000313" key="2">
    <source>
        <dbReference type="Proteomes" id="UP001249851"/>
    </source>
</evidence>
<gene>
    <name evidence="1" type="ORF">P5673_000330</name>
</gene>
<name>A0AAD9R7C0_ACRCE</name>
<sequence length="170" mass="19490">MASSIMQVMLFIFNKTDTALLAGHRNGKSTSTPLNIYRIKNPNIHHYTTLGQTLKAVGHQPYLRITISEILNWKTHVLDVENKANRTLGCIKRNLNLCPERVKSRAYTSLVRPGRIPEYGSSAWDPYRTYQKNWLKQVQQHAARLATKTYIQGRKDVFNIQALINLIGQN</sequence>
<reference evidence="1" key="1">
    <citation type="journal article" date="2023" name="G3 (Bethesda)">
        <title>Whole genome assembly and annotation of the endangered Caribbean coral Acropora cervicornis.</title>
        <authorList>
            <person name="Selwyn J.D."/>
            <person name="Vollmer S.V."/>
        </authorList>
    </citation>
    <scope>NUCLEOTIDE SEQUENCE</scope>
    <source>
        <strain evidence="1">K2</strain>
    </source>
</reference>
<keyword evidence="2" id="KW-1185">Reference proteome</keyword>
<proteinExistence type="predicted"/>
<accession>A0AAD9R7C0</accession>
<dbReference type="Proteomes" id="UP001249851">
    <property type="component" value="Unassembled WGS sequence"/>
</dbReference>
<organism evidence="1 2">
    <name type="scientific">Acropora cervicornis</name>
    <name type="common">Staghorn coral</name>
    <dbReference type="NCBI Taxonomy" id="6130"/>
    <lineage>
        <taxon>Eukaryota</taxon>
        <taxon>Metazoa</taxon>
        <taxon>Cnidaria</taxon>
        <taxon>Anthozoa</taxon>
        <taxon>Hexacorallia</taxon>
        <taxon>Scleractinia</taxon>
        <taxon>Astrocoeniina</taxon>
        <taxon>Acroporidae</taxon>
        <taxon>Acropora</taxon>
    </lineage>
</organism>
<evidence type="ECO:0000313" key="1">
    <source>
        <dbReference type="EMBL" id="KAK2574195.1"/>
    </source>
</evidence>
<protein>
    <submittedName>
        <fullName evidence="1">Uncharacterized protein</fullName>
    </submittedName>
</protein>
<comment type="caution">
    <text evidence="1">The sequence shown here is derived from an EMBL/GenBank/DDBJ whole genome shotgun (WGS) entry which is preliminary data.</text>
</comment>
<reference evidence="1" key="2">
    <citation type="journal article" date="2023" name="Science">
        <title>Genomic signatures of disease resistance in endangered staghorn corals.</title>
        <authorList>
            <person name="Vollmer S.V."/>
            <person name="Selwyn J.D."/>
            <person name="Despard B.A."/>
            <person name="Roesel C.L."/>
        </authorList>
    </citation>
    <scope>NUCLEOTIDE SEQUENCE</scope>
    <source>
        <strain evidence="1">K2</strain>
    </source>
</reference>
<dbReference type="EMBL" id="JARQWQ010000001">
    <property type="protein sequence ID" value="KAK2574195.1"/>
    <property type="molecule type" value="Genomic_DNA"/>
</dbReference>